<evidence type="ECO:0000256" key="2">
    <source>
        <dbReference type="ARBA" id="ARBA00005673"/>
    </source>
</evidence>
<dbReference type="GeneID" id="14492871"/>
<feature type="active site" description="Glycyl thioester intermediate" evidence="10 13">
    <location>
        <position position="177"/>
    </location>
</feature>
<feature type="binding site" evidence="12">
    <location>
        <position position="445"/>
    </location>
    <ligand>
        <name>Zn(2+)</name>
        <dbReference type="ChEBI" id="CHEBI:29105"/>
    </ligand>
</feature>
<dbReference type="PANTHER" id="PTHR10953:SF5">
    <property type="entry name" value="SUMO-ACTIVATING ENZYME SUBUNIT 2"/>
    <property type="match status" value="1"/>
</dbReference>
<comment type="subunit">
    <text evidence="9">Heterodimer.</text>
</comment>
<dbReference type="PANTHER" id="PTHR10953">
    <property type="entry name" value="UBIQUITIN-ACTIVATING ENZYME E1"/>
    <property type="match status" value="1"/>
</dbReference>
<comment type="pathway">
    <text evidence="1 9">Protein modification; protein sumoylation.</text>
</comment>
<dbReference type="InterPro" id="IPR030661">
    <property type="entry name" value="Uba2"/>
</dbReference>
<keyword evidence="6 9" id="KW-0862">Zinc</keyword>
<evidence type="ECO:0000256" key="14">
    <source>
        <dbReference type="SAM" id="MobiDB-lite"/>
    </source>
</evidence>
<evidence type="ECO:0000256" key="1">
    <source>
        <dbReference type="ARBA" id="ARBA00004718"/>
    </source>
</evidence>
<dbReference type="GO" id="GO:0019948">
    <property type="term" value="F:SUMO activating enzyme activity"/>
    <property type="evidence" value="ECO:0007669"/>
    <property type="project" value="UniProtKB-UniRule"/>
</dbReference>
<gene>
    <name evidence="17" type="primary">TBLA0A07950</name>
    <name evidence="17" type="ORF">TBLA_0A07950</name>
</gene>
<keyword evidence="18" id="KW-1185">Reference proteome</keyword>
<feature type="binding site" evidence="11">
    <location>
        <begin position="28"/>
        <end position="33"/>
    </location>
    <ligand>
        <name>ATP</name>
        <dbReference type="ChEBI" id="CHEBI:30616"/>
    </ligand>
</feature>
<dbReference type="KEGG" id="tbl:TBLA_0A07950"/>
<dbReference type="Pfam" id="PF10585">
    <property type="entry name" value="UBA_E1_SCCH"/>
    <property type="match status" value="1"/>
</dbReference>
<dbReference type="InterPro" id="IPR045886">
    <property type="entry name" value="ThiF/MoeB/HesA"/>
</dbReference>
<dbReference type="Gene3D" id="3.50.50.80">
    <property type="entry name" value="Ubiquitin-activating enzyme E1, inactive adenylation domain, subdomain 1"/>
    <property type="match status" value="1"/>
</dbReference>
<keyword evidence="3 9" id="KW-0479">Metal-binding</keyword>
<evidence type="ECO:0000256" key="4">
    <source>
        <dbReference type="ARBA" id="ARBA00022741"/>
    </source>
</evidence>
<dbReference type="HOGENOM" id="CLU_013325_7_3_1"/>
<evidence type="ECO:0000313" key="17">
    <source>
        <dbReference type="EMBL" id="CCH58585.1"/>
    </source>
</evidence>
<dbReference type="InterPro" id="IPR000594">
    <property type="entry name" value="ThiF_NAD_FAD-bd"/>
</dbReference>
<feature type="binding site" evidence="12">
    <location>
        <position position="442"/>
    </location>
    <ligand>
        <name>Zn(2+)</name>
        <dbReference type="ChEBI" id="CHEBI:29105"/>
    </ligand>
</feature>
<keyword evidence="7 9" id="KW-0067">ATP-binding</keyword>
<evidence type="ECO:0000259" key="15">
    <source>
        <dbReference type="Pfam" id="PF00899"/>
    </source>
</evidence>
<evidence type="ECO:0000256" key="7">
    <source>
        <dbReference type="ARBA" id="ARBA00022840"/>
    </source>
</evidence>
<feature type="domain" description="THIF-type NAD/FAD binding fold" evidence="15">
    <location>
        <begin position="8"/>
        <end position="441"/>
    </location>
</feature>
<dbReference type="GO" id="GO:0016925">
    <property type="term" value="P:protein sumoylation"/>
    <property type="evidence" value="ECO:0007669"/>
    <property type="project" value="UniProtKB-UniRule"/>
</dbReference>
<feature type="compositionally biased region" description="Basic and acidic residues" evidence="14">
    <location>
        <begin position="591"/>
        <end position="612"/>
    </location>
</feature>
<dbReference type="OrthoDB" id="10255449at2759"/>
<dbReference type="OMA" id="PGKTECF"/>
<dbReference type="InterPro" id="IPR035985">
    <property type="entry name" value="Ubiquitin-activating_enz"/>
</dbReference>
<dbReference type="Pfam" id="PF00899">
    <property type="entry name" value="ThiF"/>
    <property type="match status" value="1"/>
</dbReference>
<evidence type="ECO:0000256" key="6">
    <source>
        <dbReference type="ARBA" id="ARBA00022833"/>
    </source>
</evidence>
<dbReference type="GO" id="GO:0005737">
    <property type="term" value="C:cytoplasm"/>
    <property type="evidence" value="ECO:0007669"/>
    <property type="project" value="TreeGrafter"/>
</dbReference>
<feature type="compositionally biased region" description="Acidic residues" evidence="14">
    <location>
        <begin position="613"/>
        <end position="629"/>
    </location>
</feature>
<evidence type="ECO:0000313" key="18">
    <source>
        <dbReference type="Proteomes" id="UP000002866"/>
    </source>
</evidence>
<dbReference type="GO" id="GO:0031510">
    <property type="term" value="C:SUMO activating enzyme complex"/>
    <property type="evidence" value="ECO:0007669"/>
    <property type="project" value="UniProtKB-UniRule"/>
</dbReference>
<evidence type="ECO:0000256" key="9">
    <source>
        <dbReference type="PIRNR" id="PIRNR039133"/>
    </source>
</evidence>
<feature type="binding site" evidence="11">
    <location>
        <position position="52"/>
    </location>
    <ligand>
        <name>ATP</name>
        <dbReference type="ChEBI" id="CHEBI:30616"/>
    </ligand>
</feature>
<evidence type="ECO:0000256" key="8">
    <source>
        <dbReference type="ARBA" id="ARBA00073512"/>
    </source>
</evidence>
<dbReference type="FunCoup" id="I2GWT3">
    <property type="interactions" value="2068"/>
</dbReference>
<feature type="binding site" evidence="12">
    <location>
        <position position="165"/>
    </location>
    <ligand>
        <name>Zn(2+)</name>
        <dbReference type="ChEBI" id="CHEBI:29105"/>
    </ligand>
</feature>
<evidence type="ECO:0000256" key="10">
    <source>
        <dbReference type="PIRSR" id="PIRSR039133-1"/>
    </source>
</evidence>
<dbReference type="GO" id="GO:0046872">
    <property type="term" value="F:metal ion binding"/>
    <property type="evidence" value="ECO:0007669"/>
    <property type="project" value="UniProtKB-KW"/>
</dbReference>
<evidence type="ECO:0000256" key="11">
    <source>
        <dbReference type="PIRSR" id="PIRSR039133-2"/>
    </source>
</evidence>
<dbReference type="Gene3D" id="1.10.10.520">
    <property type="entry name" value="Ubiquitin activating enzymes (Uba3). Chain: B, domain 2"/>
    <property type="match status" value="1"/>
</dbReference>
<evidence type="ECO:0000256" key="5">
    <source>
        <dbReference type="ARBA" id="ARBA00022786"/>
    </source>
</evidence>
<evidence type="ECO:0000256" key="12">
    <source>
        <dbReference type="PIRSR" id="PIRSR039133-3"/>
    </source>
</evidence>
<dbReference type="PROSITE" id="PS00865">
    <property type="entry name" value="UBIQUITIN_ACTIVAT_2"/>
    <property type="match status" value="1"/>
</dbReference>
<dbReference type="InterPro" id="IPR033127">
    <property type="entry name" value="UBQ-activ_enz_E1_Cys_AS"/>
</dbReference>
<protein>
    <recommendedName>
        <fullName evidence="8 9">Ubiquitin-activating enzyme E1-like</fullName>
    </recommendedName>
</protein>
<dbReference type="EMBL" id="HE806316">
    <property type="protein sequence ID" value="CCH58585.1"/>
    <property type="molecule type" value="Genomic_DNA"/>
</dbReference>
<dbReference type="FunFam" id="3.50.50.80:FF:000004">
    <property type="entry name" value="Ubiquitin-activating enzyme E1-like"/>
    <property type="match status" value="1"/>
</dbReference>
<dbReference type="RefSeq" id="XP_004178104.1">
    <property type="nucleotide sequence ID" value="XM_004178056.1"/>
</dbReference>
<feature type="domain" description="Ubiquitin-activating enzyme SCCH" evidence="16">
    <location>
        <begin position="308"/>
        <end position="369"/>
    </location>
</feature>
<keyword evidence="5 9" id="KW-0833">Ubl conjugation pathway</keyword>
<dbReference type="InParanoid" id="I2GWT3"/>
<reference evidence="17 18" key="1">
    <citation type="journal article" date="2011" name="Proc. Natl. Acad. Sci. U.S.A.">
        <title>Evolutionary erosion of yeast sex chromosomes by mating-type switching accidents.</title>
        <authorList>
            <person name="Gordon J.L."/>
            <person name="Armisen D."/>
            <person name="Proux-Wera E."/>
            <person name="Oheigeartaigh S.S."/>
            <person name="Byrne K.P."/>
            <person name="Wolfe K.H."/>
        </authorList>
    </citation>
    <scope>NUCLEOTIDE SEQUENCE [LARGE SCALE GENOMIC DNA]</scope>
    <source>
        <strain evidence="18">ATCC 34711 / CBS 6284 / DSM 70876 / NBRC 10599 / NRRL Y-10934 / UCD 77-7</strain>
    </source>
</reference>
<dbReference type="Proteomes" id="UP000002866">
    <property type="component" value="Chromosome 1"/>
</dbReference>
<evidence type="ECO:0000259" key="16">
    <source>
        <dbReference type="Pfam" id="PF10585"/>
    </source>
</evidence>
<feature type="binding site" evidence="11">
    <location>
        <begin position="121"/>
        <end position="126"/>
    </location>
    <ligand>
        <name>ATP</name>
        <dbReference type="ChEBI" id="CHEBI:30616"/>
    </ligand>
</feature>
<evidence type="ECO:0000256" key="3">
    <source>
        <dbReference type="ARBA" id="ARBA00022723"/>
    </source>
</evidence>
<dbReference type="SUPFAM" id="SSF69572">
    <property type="entry name" value="Activating enzymes of the ubiquitin-like proteins"/>
    <property type="match status" value="1"/>
</dbReference>
<feature type="region of interest" description="Disordered" evidence="14">
    <location>
        <begin position="556"/>
        <end position="629"/>
    </location>
</feature>
<dbReference type="InterPro" id="IPR023318">
    <property type="entry name" value="Ub_act_enz_dom_a_sf"/>
</dbReference>
<dbReference type="PIRSF" id="PIRSF039133">
    <property type="entry name" value="SUMO_E1B"/>
    <property type="match status" value="1"/>
</dbReference>
<proteinExistence type="inferred from homology"/>
<dbReference type="GO" id="GO:0005524">
    <property type="term" value="F:ATP binding"/>
    <property type="evidence" value="ECO:0007669"/>
    <property type="project" value="UniProtKB-UniRule"/>
</dbReference>
<accession>I2GWT3</accession>
<dbReference type="UniPathway" id="UPA00886"/>
<dbReference type="InterPro" id="IPR019572">
    <property type="entry name" value="UBA_E1_SCCH"/>
</dbReference>
<dbReference type="Gene3D" id="3.10.290.20">
    <property type="entry name" value="Ubiquitin-like 2 activating enzyme e1b. Chain: B, domain 3"/>
    <property type="match status" value="1"/>
</dbReference>
<dbReference type="eggNOG" id="KOG2013">
    <property type="taxonomic scope" value="Eukaryota"/>
</dbReference>
<keyword evidence="4 9" id="KW-0547">Nucleotide-binding</keyword>
<evidence type="ECO:0000256" key="13">
    <source>
        <dbReference type="PROSITE-ProRule" id="PRU10132"/>
    </source>
</evidence>
<feature type="binding site" evidence="11">
    <location>
        <position position="76"/>
    </location>
    <ligand>
        <name>ATP</name>
        <dbReference type="ChEBI" id="CHEBI:30616"/>
    </ligand>
</feature>
<dbReference type="InterPro" id="IPR042449">
    <property type="entry name" value="Ub-E1_IAD_1"/>
</dbReference>
<dbReference type="STRING" id="1071380.I2GWT3"/>
<feature type="binding site" evidence="11">
    <location>
        <begin position="60"/>
        <end position="63"/>
    </location>
    <ligand>
        <name>ATP</name>
        <dbReference type="ChEBI" id="CHEBI:30616"/>
    </ligand>
</feature>
<sequence>MVRESNIIQIIGETEYARLRKIRCLLVGAGGIGSELLKDLILMNFGEISVVDLDTIDLSNLNRQFLFRQKDIKKSKSSVAVKAVEHCNNSKLQAYQGNIMDTKEFPLHWFDQFDILFNALDNLAARRYVNKISQFLKKPLIESGTAGFDGYIQPIIPGQSECFDCTSKETPKTYPVCTIRSTPSQPVHCVVWAKDFLFNQLFNDLSEGEGQEGETSKDWGSDDVDEIKRIQEESQELKELQDIVRSGDMKRVTRMLEKLFVEDIAKLLKIENLWKNGRTKPVALAKENLEGEYDETLLLSVDQVGTLEEQIAEFINSSKRLMKRLIGAEANAQGIEFDKDDEDTLRFVSSASNIRSLIFGIPVQSIFDIKKIAGNIIPAVASTNGIIAGLSSLISLRVLQLLPETKDKGVLDINMAFTSKASNISNDRYLSNPKLARPNCKCVVCSRVLRGVVKMSDDGLKEITLGGLVEELRGKYDFPEDISLMDTQDQRLLIDYDFDDLQGKTLGEMGLKEGSVLLFSDEMDEDQIRKPIELYLSMGQERLVLPDLPAEYIEGQTPVREEEEPSEISANADANDGVIILDDDLPEDNQLGDKRPLDSGDDADRKRVKIGDNDDGDDDDDNDDVIELD</sequence>
<dbReference type="AlphaFoldDB" id="I2GWT3"/>
<organism evidence="17 18">
    <name type="scientific">Henningerozyma blattae (strain ATCC 34711 / CBS 6284 / DSM 70876 / NBRC 10599 / NRRL Y-10934 / UCD 77-7)</name>
    <name type="common">Yeast</name>
    <name type="synonym">Tetrapisispora blattae</name>
    <dbReference type="NCBI Taxonomy" id="1071380"/>
    <lineage>
        <taxon>Eukaryota</taxon>
        <taxon>Fungi</taxon>
        <taxon>Dikarya</taxon>
        <taxon>Ascomycota</taxon>
        <taxon>Saccharomycotina</taxon>
        <taxon>Saccharomycetes</taxon>
        <taxon>Saccharomycetales</taxon>
        <taxon>Saccharomycetaceae</taxon>
        <taxon>Henningerozyma</taxon>
    </lineage>
</organism>
<feature type="binding site" evidence="12">
    <location>
        <position position="162"/>
    </location>
    <ligand>
        <name>Zn(2+)</name>
        <dbReference type="ChEBI" id="CHEBI:29105"/>
    </ligand>
</feature>
<comment type="similarity">
    <text evidence="2 9">Belongs to the ubiquitin-activating E1 family.</text>
</comment>
<name>I2GWT3_HENB6</name>